<name>A0ABV3TIF3_9RHOB</name>
<dbReference type="EC" id="2.4.-.-" evidence="5"/>
<dbReference type="InterPro" id="IPR028098">
    <property type="entry name" value="Glyco_trans_4-like_N"/>
</dbReference>
<evidence type="ECO:0000259" key="4">
    <source>
        <dbReference type="Pfam" id="PF13439"/>
    </source>
</evidence>
<evidence type="ECO:0000313" key="6">
    <source>
        <dbReference type="Proteomes" id="UP001557465"/>
    </source>
</evidence>
<evidence type="ECO:0000256" key="1">
    <source>
        <dbReference type="ARBA" id="ARBA00022676"/>
    </source>
</evidence>
<dbReference type="EMBL" id="JBFRYC010000002">
    <property type="protein sequence ID" value="MEX1660890.1"/>
    <property type="molecule type" value="Genomic_DNA"/>
</dbReference>
<feature type="domain" description="Glycosyl transferase family 1" evidence="3">
    <location>
        <begin position="167"/>
        <end position="298"/>
    </location>
</feature>
<dbReference type="Pfam" id="PF13439">
    <property type="entry name" value="Glyco_transf_4"/>
    <property type="match status" value="1"/>
</dbReference>
<dbReference type="SUPFAM" id="SSF53756">
    <property type="entry name" value="UDP-Glycosyltransferase/glycogen phosphorylase"/>
    <property type="match status" value="1"/>
</dbReference>
<dbReference type="InterPro" id="IPR001296">
    <property type="entry name" value="Glyco_trans_1"/>
</dbReference>
<reference evidence="5 6" key="1">
    <citation type="journal article" date="2011" name="Int. J. Syst. Evol. Microbiol.">
        <title>Zhongshania antarctica gen. nov., sp. nov. and Zhongshania guokunii sp. nov., gammaproteobacteria respectively isolated from coastal attached (fast) ice and surface seawater of the Antarctic.</title>
        <authorList>
            <person name="Li H.J."/>
            <person name="Zhang X.Y."/>
            <person name="Chen C.X."/>
            <person name="Zhang Y.J."/>
            <person name="Gao Z.M."/>
            <person name="Yu Y."/>
            <person name="Chen X.L."/>
            <person name="Chen B."/>
            <person name="Zhang Y.Z."/>
        </authorList>
    </citation>
    <scope>NUCLEOTIDE SEQUENCE [LARGE SCALE GENOMIC DNA]</scope>
    <source>
        <strain evidence="5 6">15-R06ZXC-3</strain>
    </source>
</reference>
<dbReference type="PANTHER" id="PTHR12526:SF510">
    <property type="entry name" value="D-INOSITOL 3-PHOSPHATE GLYCOSYLTRANSFERASE"/>
    <property type="match status" value="1"/>
</dbReference>
<keyword evidence="2 5" id="KW-0808">Transferase</keyword>
<evidence type="ECO:0000313" key="5">
    <source>
        <dbReference type="EMBL" id="MEX1660890.1"/>
    </source>
</evidence>
<keyword evidence="1 5" id="KW-0328">Glycosyltransferase</keyword>
<evidence type="ECO:0000259" key="3">
    <source>
        <dbReference type="Pfam" id="PF00534"/>
    </source>
</evidence>
<gene>
    <name evidence="5" type="ORF">AB4874_04395</name>
</gene>
<comment type="caution">
    <text evidence="5">The sequence shown here is derived from an EMBL/GenBank/DDBJ whole genome shotgun (WGS) entry which is preliminary data.</text>
</comment>
<protein>
    <submittedName>
        <fullName evidence="5">Glycosyltransferase family 4 protein</fullName>
        <ecNumber evidence="5">2.4.-.-</ecNumber>
    </submittedName>
</protein>
<dbReference type="CDD" id="cd03801">
    <property type="entry name" value="GT4_PimA-like"/>
    <property type="match status" value="1"/>
</dbReference>
<dbReference type="RefSeq" id="WP_368391081.1">
    <property type="nucleotide sequence ID" value="NZ_JBFRYC010000002.1"/>
</dbReference>
<dbReference type="Gene3D" id="3.40.50.2000">
    <property type="entry name" value="Glycogen Phosphorylase B"/>
    <property type="match status" value="2"/>
</dbReference>
<organism evidence="5 6">
    <name type="scientific">Thioclava arctica</name>
    <dbReference type="NCBI Taxonomy" id="3238301"/>
    <lineage>
        <taxon>Bacteria</taxon>
        <taxon>Pseudomonadati</taxon>
        <taxon>Pseudomonadota</taxon>
        <taxon>Alphaproteobacteria</taxon>
        <taxon>Rhodobacterales</taxon>
        <taxon>Paracoccaceae</taxon>
        <taxon>Thioclava</taxon>
    </lineage>
</organism>
<feature type="domain" description="Glycosyltransferase subfamily 4-like N-terminal" evidence="4">
    <location>
        <begin position="13"/>
        <end position="110"/>
    </location>
</feature>
<sequence>MKLIVFGHRLELGGTQVNAIELAADLRDRHGFDIVFHAAPGPALDLVAAHKLIYSPAPDVRLHPSIARIKALRALVQREQPDLIHAWDWWQGLEAYSGVHLPMGVPLVISDMMMSLTRAMPREVPTTFGFVEQRDRAVRAGWRHTHLLLPPVDVDANAPGIGDGAAFRARHGVRADEIALVSVSRLAKVMKSEGLVRAIKVVGELGARLPLKLVIVGDGEARAELQHMADVVNARLGRDAVILIGAMNDPRPAYDASDIVLGMGGSALRGLAFAKPLVVIGERGFARLFTPKSTDGFLQSGMFGIGDGGAENLEMEEALDTLCQSSETRHALGEFGRSFVVKYHGLEAVGDGLAQVCHEAAMARPQLTQTLRDACRTSYYYLRERRFRVASRDRHVKP</sequence>
<dbReference type="GO" id="GO:0016757">
    <property type="term" value="F:glycosyltransferase activity"/>
    <property type="evidence" value="ECO:0007669"/>
    <property type="project" value="UniProtKB-KW"/>
</dbReference>
<accession>A0ABV3TIF3</accession>
<keyword evidence="6" id="KW-1185">Reference proteome</keyword>
<dbReference type="Pfam" id="PF00534">
    <property type="entry name" value="Glycos_transf_1"/>
    <property type="match status" value="1"/>
</dbReference>
<evidence type="ECO:0000256" key="2">
    <source>
        <dbReference type="ARBA" id="ARBA00022679"/>
    </source>
</evidence>
<proteinExistence type="predicted"/>
<dbReference type="PANTHER" id="PTHR12526">
    <property type="entry name" value="GLYCOSYLTRANSFERASE"/>
    <property type="match status" value="1"/>
</dbReference>
<dbReference type="Proteomes" id="UP001557465">
    <property type="component" value="Unassembled WGS sequence"/>
</dbReference>